<organism evidence="1 2">
    <name type="scientific">Polypedilum vanderplanki</name>
    <name type="common">Sleeping chironomid midge</name>
    <dbReference type="NCBI Taxonomy" id="319348"/>
    <lineage>
        <taxon>Eukaryota</taxon>
        <taxon>Metazoa</taxon>
        <taxon>Ecdysozoa</taxon>
        <taxon>Arthropoda</taxon>
        <taxon>Hexapoda</taxon>
        <taxon>Insecta</taxon>
        <taxon>Pterygota</taxon>
        <taxon>Neoptera</taxon>
        <taxon>Endopterygota</taxon>
        <taxon>Diptera</taxon>
        <taxon>Nematocera</taxon>
        <taxon>Chironomoidea</taxon>
        <taxon>Chironomidae</taxon>
        <taxon>Chironominae</taxon>
        <taxon>Polypedilum</taxon>
        <taxon>Polypedilum</taxon>
    </lineage>
</organism>
<reference evidence="1" key="1">
    <citation type="submission" date="2021-03" db="EMBL/GenBank/DDBJ databases">
        <title>Chromosome level genome of the anhydrobiotic midge Polypedilum vanderplanki.</title>
        <authorList>
            <person name="Yoshida Y."/>
            <person name="Kikawada T."/>
            <person name="Gusev O."/>
        </authorList>
    </citation>
    <scope>NUCLEOTIDE SEQUENCE</scope>
    <source>
        <strain evidence="1">NIAS01</strain>
        <tissue evidence="1">Whole body or cell culture</tissue>
    </source>
</reference>
<evidence type="ECO:0000313" key="2">
    <source>
        <dbReference type="Proteomes" id="UP001107558"/>
    </source>
</evidence>
<comment type="caution">
    <text evidence="1">The sequence shown here is derived from an EMBL/GenBank/DDBJ whole genome shotgun (WGS) entry which is preliminary data.</text>
</comment>
<accession>A0A9J6C3X9</accession>
<keyword evidence="2" id="KW-1185">Reference proteome</keyword>
<gene>
    <name evidence="1" type="ORF">PVAND_006095</name>
</gene>
<protein>
    <submittedName>
        <fullName evidence="1">Uncharacterized protein</fullName>
    </submittedName>
</protein>
<evidence type="ECO:0000313" key="1">
    <source>
        <dbReference type="EMBL" id="KAG5676246.1"/>
    </source>
</evidence>
<name>A0A9J6C3X9_POLVA</name>
<proteinExistence type="predicted"/>
<dbReference type="EMBL" id="JADBJN010000002">
    <property type="protein sequence ID" value="KAG5676246.1"/>
    <property type="molecule type" value="Genomic_DNA"/>
</dbReference>
<sequence>MRKILLHIEESNQSELMNMLQNKSTDINKDLLNILSTNRKYQNIKINVDYGWDFIDQLVRNLSLSLVEVEVSCDIFLENLKIPLLTSLKLDNPIIEGLLTCSDKLVKIIASVSGKELWQKRESPIALKNALKVNTNLKILHIDEVLTEGIFEKDLTCQLKNLNEISLKCLKSFDLKLYGNIRNFLNYQINLEHLSIDYPDIFTVQWIYGNLNNLKSLKMKIHFEQNPRDLNLGVNTSIKKLDINITACWQYSMNIKYALRNFITTSPNMEIFSIPSSLELDDFRFLLFNAKKLKKFVQNYDDCLNNYQEIHEQMKQDHENISEYVEFIRVSD</sequence>
<dbReference type="AlphaFoldDB" id="A0A9J6C3X9"/>
<dbReference type="Proteomes" id="UP001107558">
    <property type="component" value="Chromosome 2"/>
</dbReference>
<dbReference type="OrthoDB" id="10418826at2759"/>